<dbReference type="SUPFAM" id="SSF53335">
    <property type="entry name" value="S-adenosyl-L-methionine-dependent methyltransferases"/>
    <property type="match status" value="1"/>
</dbReference>
<evidence type="ECO:0000313" key="20">
    <source>
        <dbReference type="EMBL" id="CAF9904670.1"/>
    </source>
</evidence>
<evidence type="ECO:0000259" key="18">
    <source>
        <dbReference type="Pfam" id="PF21137"/>
    </source>
</evidence>
<feature type="region of interest" description="Disordered" evidence="16">
    <location>
        <begin position="1"/>
        <end position="20"/>
    </location>
</feature>
<dbReference type="FunFam" id="2.70.160.11:FF:000016">
    <property type="entry name" value="Protein arginine methyltransferase RmtB"/>
    <property type="match status" value="1"/>
</dbReference>
<sequence>MTRSDDESDSSSNPEIEGLVDLEEDRRWEDIEPDDELVCVTSLFDEARFPDVHSMLQYCKEKYEFDLVQIGKNFDLGYLEFVKLVNYIRNEVKKGNKIFSIPSKRVFEDDQYLLPILADDALLFSLDEVTSTPANPSQDIIDNETEGRGLLEDSTCERLTELHNELDRVKQQFGAYREAVDKTLECRWSNQDSGPGLSEGNAQQLETADRLVKDESHYFTSYSYNEIHETMLKDTVRTDAYRDFIYDNKNLFKGKIVLDVGCGTGILSMFCAKAGAARVIAVDNSDIIDKAREIVFDNGLGDIITCLRGKIEEVSLPVPRVDIIVSEWMGYCLLYEAMLDSVLWARDRYLKPEGLMVPSHITLFVAPFADPDYITDHVAFWRSVYGFKMDSMLAQIHDDVLIRDVKLEHIPGSAHSFFALDLYSITTDRLSFTAIPFTVELEESIDSLDGFVIWFDTFFLPSREAVQSLESDTRAQKWAKSGGIAFTTGPAGQPTHWRQGVLLIDHGKAGSQQLEKGQTIEGTIDYKKREENQRALDIKLDWKVKGCSYGGTQTWCMR</sequence>
<dbReference type="Pfam" id="PF22528">
    <property type="entry name" value="PRMT_C"/>
    <property type="match status" value="1"/>
</dbReference>
<feature type="domain" description="Protein arginine N-methyltransferase 3-like C2H2 zinc finger" evidence="18">
    <location>
        <begin position="74"/>
        <end position="115"/>
    </location>
</feature>
<comment type="catalytic activity">
    <reaction evidence="13">
        <text>L-arginyl-[protein] + 2 S-adenosyl-L-methionine = N(omega),N(omega)-dimethyl-L-arginyl-[protein] + 2 S-adenosyl-L-homocysteine + 2 H(+)</text>
        <dbReference type="Rhea" id="RHEA:48096"/>
        <dbReference type="Rhea" id="RHEA-COMP:10532"/>
        <dbReference type="Rhea" id="RHEA-COMP:11991"/>
        <dbReference type="ChEBI" id="CHEBI:15378"/>
        <dbReference type="ChEBI" id="CHEBI:29965"/>
        <dbReference type="ChEBI" id="CHEBI:57856"/>
        <dbReference type="ChEBI" id="CHEBI:59789"/>
        <dbReference type="ChEBI" id="CHEBI:61897"/>
        <dbReference type="EC" id="2.1.1.319"/>
    </reaction>
    <physiologicalReaction direction="left-to-right" evidence="13">
        <dbReference type="Rhea" id="RHEA:48097"/>
    </physiologicalReaction>
</comment>
<keyword evidence="12" id="KW-0539">Nucleus</keyword>
<evidence type="ECO:0000256" key="5">
    <source>
        <dbReference type="ARBA" id="ARBA00022553"/>
    </source>
</evidence>
<feature type="domain" description="Methyltransferase" evidence="17">
    <location>
        <begin position="257"/>
        <end position="354"/>
    </location>
</feature>
<dbReference type="CDD" id="cd02440">
    <property type="entry name" value="AdoMet_MTases"/>
    <property type="match status" value="1"/>
</dbReference>
<dbReference type="AlphaFoldDB" id="A0A8H3I622"/>
<evidence type="ECO:0000256" key="12">
    <source>
        <dbReference type="ARBA" id="ARBA00023242"/>
    </source>
</evidence>
<evidence type="ECO:0000256" key="8">
    <source>
        <dbReference type="ARBA" id="ARBA00022691"/>
    </source>
</evidence>
<dbReference type="GO" id="GO:0005634">
    <property type="term" value="C:nucleus"/>
    <property type="evidence" value="ECO:0007669"/>
    <property type="project" value="UniProtKB-SubCell"/>
</dbReference>
<dbReference type="GO" id="GO:0042054">
    <property type="term" value="F:histone methyltransferase activity"/>
    <property type="evidence" value="ECO:0007669"/>
    <property type="project" value="TreeGrafter"/>
</dbReference>
<evidence type="ECO:0000256" key="6">
    <source>
        <dbReference type="ARBA" id="ARBA00022603"/>
    </source>
</evidence>
<feature type="domain" description="Protein arginine N-methyltransferase" evidence="19">
    <location>
        <begin position="362"/>
        <end position="545"/>
    </location>
</feature>
<evidence type="ECO:0000256" key="1">
    <source>
        <dbReference type="ARBA" id="ARBA00004123"/>
    </source>
</evidence>
<evidence type="ECO:0000256" key="15">
    <source>
        <dbReference type="PROSITE-ProRule" id="PRU01015"/>
    </source>
</evidence>
<reference evidence="20" key="1">
    <citation type="submission" date="2021-03" db="EMBL/GenBank/DDBJ databases">
        <authorList>
            <person name="Tagirdzhanova G."/>
        </authorList>
    </citation>
    <scope>NUCLEOTIDE SEQUENCE</scope>
</reference>
<evidence type="ECO:0000256" key="10">
    <source>
        <dbReference type="ARBA" id="ARBA00022771"/>
    </source>
</evidence>
<evidence type="ECO:0000256" key="9">
    <source>
        <dbReference type="ARBA" id="ARBA00022723"/>
    </source>
</evidence>
<protein>
    <recommendedName>
        <fullName evidence="3">type I protein arginine methyltransferase</fullName>
        <ecNumber evidence="3">2.1.1.319</ecNumber>
    </recommendedName>
</protein>
<dbReference type="Pfam" id="PF21137">
    <property type="entry name" value="ANM3_C2H2_Zf"/>
    <property type="match status" value="1"/>
</dbReference>
<dbReference type="InterPro" id="IPR029063">
    <property type="entry name" value="SAM-dependent_MTases_sf"/>
</dbReference>
<comment type="caution">
    <text evidence="20">The sequence shown here is derived from an EMBL/GenBank/DDBJ whole genome shotgun (WGS) entry which is preliminary data.</text>
</comment>
<keyword evidence="5" id="KW-0597">Phosphoprotein</keyword>
<comment type="catalytic activity">
    <reaction evidence="14">
        <text>L-arginyl-[protein] + S-adenosyl-L-methionine = N(omega)-methyl-L-arginyl-[protein] + S-adenosyl-L-homocysteine + H(+)</text>
        <dbReference type="Rhea" id="RHEA:48100"/>
        <dbReference type="Rhea" id="RHEA-COMP:10532"/>
        <dbReference type="Rhea" id="RHEA-COMP:11990"/>
        <dbReference type="ChEBI" id="CHEBI:15378"/>
        <dbReference type="ChEBI" id="CHEBI:29965"/>
        <dbReference type="ChEBI" id="CHEBI:57856"/>
        <dbReference type="ChEBI" id="CHEBI:59789"/>
        <dbReference type="ChEBI" id="CHEBI:65280"/>
    </reaction>
    <physiologicalReaction direction="left-to-right" evidence="14">
        <dbReference type="Rhea" id="RHEA:48101"/>
    </physiologicalReaction>
</comment>
<dbReference type="GO" id="GO:0005829">
    <property type="term" value="C:cytosol"/>
    <property type="evidence" value="ECO:0007669"/>
    <property type="project" value="UniProtKB-SubCell"/>
</dbReference>
<evidence type="ECO:0000313" key="21">
    <source>
        <dbReference type="Proteomes" id="UP000664521"/>
    </source>
</evidence>
<dbReference type="EMBL" id="CAJPDS010000003">
    <property type="protein sequence ID" value="CAF9904670.1"/>
    <property type="molecule type" value="Genomic_DNA"/>
</dbReference>
<dbReference type="GO" id="GO:0008270">
    <property type="term" value="F:zinc ion binding"/>
    <property type="evidence" value="ECO:0007669"/>
    <property type="project" value="UniProtKB-KW"/>
</dbReference>
<evidence type="ECO:0000256" key="4">
    <source>
        <dbReference type="ARBA" id="ARBA00022490"/>
    </source>
</evidence>
<keyword evidence="7 15" id="KW-0808">Transferase</keyword>
<evidence type="ECO:0000256" key="14">
    <source>
        <dbReference type="ARBA" id="ARBA00049303"/>
    </source>
</evidence>
<dbReference type="InterPro" id="IPR025799">
    <property type="entry name" value="Arg_MeTrfase"/>
</dbReference>
<dbReference type="InterPro" id="IPR055135">
    <property type="entry name" value="PRMT_dom"/>
</dbReference>
<dbReference type="GO" id="GO:0032259">
    <property type="term" value="P:methylation"/>
    <property type="evidence" value="ECO:0007669"/>
    <property type="project" value="UniProtKB-KW"/>
</dbReference>
<dbReference type="GO" id="GO:0035242">
    <property type="term" value="F:protein-arginine omega-N asymmetric methyltransferase activity"/>
    <property type="evidence" value="ECO:0007669"/>
    <property type="project" value="UniProtKB-EC"/>
</dbReference>
<evidence type="ECO:0000256" key="16">
    <source>
        <dbReference type="SAM" id="MobiDB-lite"/>
    </source>
</evidence>
<keyword evidence="21" id="KW-1185">Reference proteome</keyword>
<evidence type="ECO:0000256" key="7">
    <source>
        <dbReference type="ARBA" id="ARBA00022679"/>
    </source>
</evidence>
<keyword evidence="8 15" id="KW-0949">S-adenosyl-L-methionine</keyword>
<dbReference type="OrthoDB" id="7848332at2759"/>
<gene>
    <name evidence="20" type="ORF">HETSPECPRED_004752</name>
</gene>
<evidence type="ECO:0000256" key="3">
    <source>
        <dbReference type="ARBA" id="ARBA00011925"/>
    </source>
</evidence>
<dbReference type="PROSITE" id="PS51678">
    <property type="entry name" value="SAM_MT_PRMT"/>
    <property type="match status" value="1"/>
</dbReference>
<organism evidence="20 21">
    <name type="scientific">Heterodermia speciosa</name>
    <dbReference type="NCBI Taxonomy" id="116794"/>
    <lineage>
        <taxon>Eukaryota</taxon>
        <taxon>Fungi</taxon>
        <taxon>Dikarya</taxon>
        <taxon>Ascomycota</taxon>
        <taxon>Pezizomycotina</taxon>
        <taxon>Lecanoromycetes</taxon>
        <taxon>OSLEUM clade</taxon>
        <taxon>Lecanoromycetidae</taxon>
        <taxon>Caliciales</taxon>
        <taxon>Physciaceae</taxon>
        <taxon>Heterodermia</taxon>
    </lineage>
</organism>
<dbReference type="Gene3D" id="2.70.160.11">
    <property type="entry name" value="Hnrnp arginine n-methyltransferase1"/>
    <property type="match status" value="1"/>
</dbReference>
<keyword evidence="11" id="KW-0862">Zinc</keyword>
<dbReference type="InterPro" id="IPR041698">
    <property type="entry name" value="Methyltransf_25"/>
</dbReference>
<evidence type="ECO:0000259" key="19">
    <source>
        <dbReference type="Pfam" id="PF22528"/>
    </source>
</evidence>
<evidence type="ECO:0000256" key="11">
    <source>
        <dbReference type="ARBA" id="ARBA00022833"/>
    </source>
</evidence>
<dbReference type="PANTHER" id="PTHR11006">
    <property type="entry name" value="PROTEIN ARGININE N-METHYLTRANSFERASE"/>
    <property type="match status" value="1"/>
</dbReference>
<keyword evidence="10" id="KW-0863">Zinc-finger</keyword>
<evidence type="ECO:0000256" key="2">
    <source>
        <dbReference type="ARBA" id="ARBA00004514"/>
    </source>
</evidence>
<keyword evidence="9" id="KW-0479">Metal-binding</keyword>
<dbReference type="EC" id="2.1.1.319" evidence="3"/>
<dbReference type="Proteomes" id="UP000664521">
    <property type="component" value="Unassembled WGS sequence"/>
</dbReference>
<evidence type="ECO:0000256" key="13">
    <source>
        <dbReference type="ARBA" id="ARBA00047384"/>
    </source>
</evidence>
<comment type="subcellular location">
    <subcellularLocation>
        <location evidence="2">Cytoplasm</location>
        <location evidence="2">Cytosol</location>
    </subcellularLocation>
    <subcellularLocation>
        <location evidence="1">Nucleus</location>
    </subcellularLocation>
</comment>
<dbReference type="Gene3D" id="3.40.50.150">
    <property type="entry name" value="Vaccinia Virus protein VP39"/>
    <property type="match status" value="1"/>
</dbReference>
<dbReference type="PANTHER" id="PTHR11006:SF116">
    <property type="entry name" value="PROTEIN METHYLTRANSFERASE"/>
    <property type="match status" value="1"/>
</dbReference>
<dbReference type="SUPFAM" id="SSF57667">
    <property type="entry name" value="beta-beta-alpha zinc fingers"/>
    <property type="match status" value="1"/>
</dbReference>
<proteinExistence type="predicted"/>
<name>A0A8H3I622_9LECA</name>
<dbReference type="Pfam" id="PF13649">
    <property type="entry name" value="Methyltransf_25"/>
    <property type="match status" value="1"/>
</dbReference>
<dbReference type="InterPro" id="IPR049482">
    <property type="entry name" value="ANM3-like_C2H2_Zf"/>
</dbReference>
<dbReference type="FunFam" id="3.40.50.150:FF:000034">
    <property type="entry name" value="Protein arginine N-methyltransferase 3"/>
    <property type="match status" value="1"/>
</dbReference>
<keyword evidence="6 15" id="KW-0489">Methyltransferase</keyword>
<accession>A0A8H3I622</accession>
<evidence type="ECO:0000259" key="17">
    <source>
        <dbReference type="Pfam" id="PF13649"/>
    </source>
</evidence>
<dbReference type="InterPro" id="IPR036236">
    <property type="entry name" value="Znf_C2H2_sf"/>
</dbReference>
<keyword evidence="4" id="KW-0963">Cytoplasm</keyword>